<evidence type="ECO:0000313" key="2">
    <source>
        <dbReference type="EMBL" id="SDE53709.1"/>
    </source>
</evidence>
<dbReference type="Proteomes" id="UP000198517">
    <property type="component" value="Unassembled WGS sequence"/>
</dbReference>
<sequence>MKMSASQKGLFIAILAFIMAFAIYFLFLKKKNDYLVDNPTPNTYYFKINNGGEIVIAGGQSVKVNLKNGKNNIAVFNEQKKRLYDSSFDVSSVRGLLNIAHQDYYVNRQYYGYGLNKDSLIMSMNKVIIDGKPYHSDVKHYNKLYIEDFYYNVNEDYDAVIKNIQKIESRTKIFRKQDFIDYYKENINL</sequence>
<dbReference type="STRING" id="1071918.SAMN05421544_11212"/>
<name>A0A1G7DQH1_9FLAO</name>
<keyword evidence="1" id="KW-1133">Transmembrane helix</keyword>
<evidence type="ECO:0000313" key="3">
    <source>
        <dbReference type="Proteomes" id="UP000198517"/>
    </source>
</evidence>
<gene>
    <name evidence="2" type="ORF">SAMN05421544_11212</name>
</gene>
<keyword evidence="1" id="KW-0472">Membrane</keyword>
<keyword evidence="1" id="KW-0812">Transmembrane</keyword>
<keyword evidence="3" id="KW-1185">Reference proteome</keyword>
<dbReference type="AlphaFoldDB" id="A0A1G7DQH1"/>
<feature type="transmembrane region" description="Helical" evidence="1">
    <location>
        <begin position="9"/>
        <end position="28"/>
    </location>
</feature>
<accession>A0A1G7DQH1</accession>
<proteinExistence type="predicted"/>
<organism evidence="2 3">
    <name type="scientific">Riemerella columbipharyngis</name>
    <dbReference type="NCBI Taxonomy" id="1071918"/>
    <lineage>
        <taxon>Bacteria</taxon>
        <taxon>Pseudomonadati</taxon>
        <taxon>Bacteroidota</taxon>
        <taxon>Flavobacteriia</taxon>
        <taxon>Flavobacteriales</taxon>
        <taxon>Weeksellaceae</taxon>
        <taxon>Riemerella</taxon>
    </lineage>
</organism>
<reference evidence="2 3" key="1">
    <citation type="submission" date="2016-10" db="EMBL/GenBank/DDBJ databases">
        <authorList>
            <person name="de Groot N.N."/>
        </authorList>
    </citation>
    <scope>NUCLEOTIDE SEQUENCE [LARGE SCALE GENOMIC DNA]</scope>
    <source>
        <strain evidence="2 3">DSM 24015</strain>
    </source>
</reference>
<evidence type="ECO:0000256" key="1">
    <source>
        <dbReference type="SAM" id="Phobius"/>
    </source>
</evidence>
<protein>
    <submittedName>
        <fullName evidence="2">Uncharacterized protein</fullName>
    </submittedName>
</protein>
<dbReference type="RefSeq" id="WP_092736993.1">
    <property type="nucleotide sequence ID" value="NZ_FNAS01000012.1"/>
</dbReference>
<dbReference type="EMBL" id="FNAS01000012">
    <property type="protein sequence ID" value="SDE53709.1"/>
    <property type="molecule type" value="Genomic_DNA"/>
</dbReference>
<dbReference type="OrthoDB" id="1272486at2"/>